<evidence type="ECO:0000313" key="4">
    <source>
        <dbReference type="Proteomes" id="UP001165190"/>
    </source>
</evidence>
<dbReference type="Proteomes" id="UP001165190">
    <property type="component" value="Unassembled WGS sequence"/>
</dbReference>
<dbReference type="OrthoDB" id="1738159at2759"/>
<proteinExistence type="predicted"/>
<organism evidence="3 4">
    <name type="scientific">Hibiscus trionum</name>
    <name type="common">Flower of an hour</name>
    <dbReference type="NCBI Taxonomy" id="183268"/>
    <lineage>
        <taxon>Eukaryota</taxon>
        <taxon>Viridiplantae</taxon>
        <taxon>Streptophyta</taxon>
        <taxon>Embryophyta</taxon>
        <taxon>Tracheophyta</taxon>
        <taxon>Spermatophyta</taxon>
        <taxon>Magnoliopsida</taxon>
        <taxon>eudicotyledons</taxon>
        <taxon>Gunneridae</taxon>
        <taxon>Pentapetalae</taxon>
        <taxon>rosids</taxon>
        <taxon>malvids</taxon>
        <taxon>Malvales</taxon>
        <taxon>Malvaceae</taxon>
        <taxon>Malvoideae</taxon>
        <taxon>Hibiscus</taxon>
    </lineage>
</organism>
<dbReference type="CDD" id="cd05399">
    <property type="entry name" value="NT_Rel-Spo_like"/>
    <property type="match status" value="1"/>
</dbReference>
<evidence type="ECO:0000256" key="1">
    <source>
        <dbReference type="SAM" id="Phobius"/>
    </source>
</evidence>
<feature type="transmembrane region" description="Helical" evidence="1">
    <location>
        <begin position="84"/>
        <end position="102"/>
    </location>
</feature>
<dbReference type="InterPro" id="IPR043519">
    <property type="entry name" value="NT_sf"/>
</dbReference>
<dbReference type="Gene3D" id="3.30.460.10">
    <property type="entry name" value="Beta Polymerase, domain 2"/>
    <property type="match status" value="1"/>
</dbReference>
<keyword evidence="4" id="KW-1185">Reference proteome</keyword>
<reference evidence="3" key="1">
    <citation type="submission" date="2023-05" db="EMBL/GenBank/DDBJ databases">
        <title>Genome and transcriptome analyses reveal genes involved in the formation of fine ridges on petal epidermal cells in Hibiscus trionum.</title>
        <authorList>
            <person name="Koshimizu S."/>
            <person name="Masuda S."/>
            <person name="Ishii T."/>
            <person name="Shirasu K."/>
            <person name="Hoshino A."/>
            <person name="Arita M."/>
        </authorList>
    </citation>
    <scope>NUCLEOTIDE SEQUENCE</scope>
    <source>
        <strain evidence="3">Hamamatsu line</strain>
    </source>
</reference>
<dbReference type="SUPFAM" id="SSF81301">
    <property type="entry name" value="Nucleotidyltransferase"/>
    <property type="match status" value="1"/>
</dbReference>
<keyword evidence="1" id="KW-1133">Transmembrane helix</keyword>
<dbReference type="Pfam" id="PF04607">
    <property type="entry name" value="RelA_SpoT"/>
    <property type="match status" value="1"/>
</dbReference>
<name>A0A9W7J4H0_HIBTR</name>
<evidence type="ECO:0000313" key="3">
    <source>
        <dbReference type="EMBL" id="GMJ05189.1"/>
    </source>
</evidence>
<dbReference type="PANTHER" id="PTHR43061:SF1">
    <property type="entry name" value="GTP DIPHOSPHOKINASE RSH1, CHLOROPLASTIC-RELATED"/>
    <property type="match status" value="1"/>
</dbReference>
<comment type="caution">
    <text evidence="3">The sequence shown here is derived from an EMBL/GenBank/DDBJ whole genome shotgun (WGS) entry which is preliminary data.</text>
</comment>
<sequence>MKDYIATPKPNSYQIFHTIVIPFLYESMFRMEVQIRTREMNLIGERGIAAHYSGRGFVTDLIGHTMANGRSSGGKIVCLNNANIALRVYLILWMEPLLAYVYVHTYAYVYVYRYRVLTLIPTVMSVAIDLYRPAYY</sequence>
<keyword evidence="1" id="KW-0472">Membrane</keyword>
<dbReference type="PANTHER" id="PTHR43061">
    <property type="entry name" value="GTP DIPHOSPHOKINASE RSH1, CHLOROPLASTIC-RELATED"/>
    <property type="match status" value="1"/>
</dbReference>
<dbReference type="EMBL" id="BSYR01000044">
    <property type="protein sequence ID" value="GMJ05189.1"/>
    <property type="molecule type" value="Genomic_DNA"/>
</dbReference>
<dbReference type="AlphaFoldDB" id="A0A9W7J4H0"/>
<dbReference type="GO" id="GO:0015969">
    <property type="term" value="P:guanosine tetraphosphate metabolic process"/>
    <property type="evidence" value="ECO:0007669"/>
    <property type="project" value="InterPro"/>
</dbReference>
<protein>
    <recommendedName>
        <fullName evidence="2">RelA/SpoT domain-containing protein</fullName>
    </recommendedName>
</protein>
<dbReference type="InterPro" id="IPR007685">
    <property type="entry name" value="RelA_SpoT"/>
</dbReference>
<dbReference type="SMART" id="SM00954">
    <property type="entry name" value="RelA_SpoT"/>
    <property type="match status" value="1"/>
</dbReference>
<evidence type="ECO:0000259" key="2">
    <source>
        <dbReference type="SMART" id="SM00954"/>
    </source>
</evidence>
<keyword evidence="1" id="KW-0812">Transmembrane</keyword>
<accession>A0A9W7J4H0</accession>
<gene>
    <name evidence="3" type="ORF">HRI_004188100</name>
</gene>
<feature type="domain" description="RelA/SpoT" evidence="2">
    <location>
        <begin position="2"/>
        <end position="56"/>
    </location>
</feature>